<organism evidence="1 2">
    <name type="scientific">Streptomyces gulbargensis</name>
    <dbReference type="NCBI Taxonomy" id="364901"/>
    <lineage>
        <taxon>Bacteria</taxon>
        <taxon>Bacillati</taxon>
        <taxon>Actinomycetota</taxon>
        <taxon>Actinomycetes</taxon>
        <taxon>Kitasatosporales</taxon>
        <taxon>Streptomycetaceae</taxon>
        <taxon>Streptomyces</taxon>
    </lineage>
</organism>
<accession>A0ABP7N1P7</accession>
<dbReference type="Proteomes" id="UP001501000">
    <property type="component" value="Unassembled WGS sequence"/>
</dbReference>
<evidence type="ECO:0008006" key="3">
    <source>
        <dbReference type="Google" id="ProtNLM"/>
    </source>
</evidence>
<keyword evidence="2" id="KW-1185">Reference proteome</keyword>
<name>A0ABP7N1P7_9ACTN</name>
<gene>
    <name evidence="1" type="ORF">GCM10022244_47310</name>
</gene>
<dbReference type="EMBL" id="BAABAJ010000018">
    <property type="protein sequence ID" value="GAA3933316.1"/>
    <property type="molecule type" value="Genomic_DNA"/>
</dbReference>
<evidence type="ECO:0000313" key="1">
    <source>
        <dbReference type="EMBL" id="GAA3933316.1"/>
    </source>
</evidence>
<evidence type="ECO:0000313" key="2">
    <source>
        <dbReference type="Proteomes" id="UP001501000"/>
    </source>
</evidence>
<reference evidence="2" key="1">
    <citation type="journal article" date="2019" name="Int. J. Syst. Evol. Microbiol.">
        <title>The Global Catalogue of Microorganisms (GCM) 10K type strain sequencing project: providing services to taxonomists for standard genome sequencing and annotation.</title>
        <authorList>
            <consortium name="The Broad Institute Genomics Platform"/>
            <consortium name="The Broad Institute Genome Sequencing Center for Infectious Disease"/>
            <person name="Wu L."/>
            <person name="Ma J."/>
        </authorList>
    </citation>
    <scope>NUCLEOTIDE SEQUENCE [LARGE SCALE GENOMIC DNA]</scope>
    <source>
        <strain evidence="2">JCM 16956</strain>
    </source>
</reference>
<comment type="caution">
    <text evidence="1">The sequence shown here is derived from an EMBL/GenBank/DDBJ whole genome shotgun (WGS) entry which is preliminary data.</text>
</comment>
<dbReference type="RefSeq" id="WP_345286105.1">
    <property type="nucleotide sequence ID" value="NZ_BAABAJ010000018.1"/>
</dbReference>
<protein>
    <recommendedName>
        <fullName evidence="3">SUKH-3 domain containing protein</fullName>
    </recommendedName>
</protein>
<proteinExistence type="predicted"/>
<dbReference type="Pfam" id="PF14433">
    <property type="entry name" value="SUKH-3"/>
    <property type="match status" value="1"/>
</dbReference>
<dbReference type="InterPro" id="IPR025850">
    <property type="entry name" value="SUKH-3"/>
</dbReference>
<sequence length="157" mass="17834">MPHLHVPADVDAWFAENGWFPGRKAGESATAFVAAVVEESRKRGFPVEPFPAATDFLDEHAGLRVVHDAQRDAYLEFTPVPYWGHSFEDMAELSRNLGVRLFPVGWDSTDAELYVIDEQGRFFCMHHTGDYYMGTGKHEAMIGLYRTPMQDAEDFYV</sequence>